<accession>A0A1D1UG06</accession>
<evidence type="ECO:0000256" key="1">
    <source>
        <dbReference type="SAM" id="MobiDB-lite"/>
    </source>
</evidence>
<evidence type="ECO:0000313" key="6">
    <source>
        <dbReference type="Proteomes" id="UP000186922"/>
    </source>
</evidence>
<feature type="signal peptide" evidence="3">
    <location>
        <begin position="1"/>
        <end position="32"/>
    </location>
</feature>
<feature type="region of interest" description="Disordered" evidence="1">
    <location>
        <begin position="1845"/>
        <end position="1905"/>
    </location>
</feature>
<feature type="region of interest" description="Disordered" evidence="1">
    <location>
        <begin position="2076"/>
        <end position="2102"/>
    </location>
</feature>
<proteinExistence type="predicted"/>
<dbReference type="SMART" id="SM00137">
    <property type="entry name" value="MAM"/>
    <property type="match status" value="2"/>
</dbReference>
<evidence type="ECO:0000259" key="4">
    <source>
        <dbReference type="PROSITE" id="PS50060"/>
    </source>
</evidence>
<feature type="domain" description="MAM" evidence="4">
    <location>
        <begin position="393"/>
        <end position="567"/>
    </location>
</feature>
<dbReference type="PANTHER" id="PTHR23282">
    <property type="entry name" value="APICAL ENDOSOMAL GLYCOPROTEIN PRECURSOR"/>
    <property type="match status" value="1"/>
</dbReference>
<feature type="compositionally biased region" description="Low complexity" evidence="1">
    <location>
        <begin position="1849"/>
        <end position="1905"/>
    </location>
</feature>
<feature type="region of interest" description="Disordered" evidence="1">
    <location>
        <begin position="752"/>
        <end position="771"/>
    </location>
</feature>
<feature type="region of interest" description="Disordered" evidence="1">
    <location>
        <begin position="1922"/>
        <end position="2022"/>
    </location>
</feature>
<dbReference type="InterPro" id="IPR051560">
    <property type="entry name" value="MAM_domain-containing"/>
</dbReference>
<feature type="domain" description="MAM" evidence="4">
    <location>
        <begin position="1326"/>
        <end position="1500"/>
    </location>
</feature>
<gene>
    <name evidence="5" type="primary">RvY_01343-1</name>
    <name evidence="5" type="synonym">RvY_01343.1</name>
    <name evidence="5" type="ORF">RvY_01343</name>
</gene>
<feature type="domain" description="MAM" evidence="4">
    <location>
        <begin position="984"/>
        <end position="1156"/>
    </location>
</feature>
<comment type="caution">
    <text evidence="5">The sequence shown here is derived from an EMBL/GenBank/DDBJ whole genome shotgun (WGS) entry which is preliminary data.</text>
</comment>
<keyword evidence="2" id="KW-0812">Transmembrane</keyword>
<feature type="domain" description="MAM" evidence="4">
    <location>
        <begin position="574"/>
        <end position="742"/>
    </location>
</feature>
<dbReference type="PROSITE" id="PS50060">
    <property type="entry name" value="MAM_2"/>
    <property type="match status" value="7"/>
</dbReference>
<sequence>MVKGGRDCTIRTIPKSLCALLLFLSLESLVVAELECNFTYDFCDWKGTVSGGKWRISTGKVLNQGPPKRASAFAYVMSGHDSWATLESKEISIHRKQPKVFAFNIIQQRYELGRSTLDLILVPSNASLEPIVLLTRKGVNQWTKTRVKLKKKIALLGPFKLVFRFKVGFQQLAAVTNFQWEELKQSDTGEEVEIVEEKDKDVNVLSWCVMGPEEQEPGRTSLPICDRDTFHRLDNTTVNFDQTYVPVNGISSPDGGPFLYSSSAGGLTGTIYTRIELTANSGRIEFWYATTGPGVQGLQFYRTYRGQYPVKIYERTNFSDPTPWTEDGFSLSSSSDIPYFLAVHVIFINSSDVSTLALASVNIVEELGTTTVSPTSPPVPEVCADQYTRVEEMSCDFENGICPGWDHPDGVFGFAVQSGSAGNTNSSLSIDGAQNGTNYVVADCPEQGEPFPGLTESFLRLPRVQLGPGETFYGRISFWFVYFDVLGDVDSFTVELEEEVYDDNGAVLWQAGQSQSARWRFAEVRFTITNASRRLAFNAKHEICNPNDFVAIDSIVTEQGIEVPCPERPLRANVSCSFEDGDFCSWGNTATPNRWKIGSGEGGEGPYAINGTAEGNGENFAFISSDNLPSASNTAPLISAEIAPANTNITFYYRIYGYGVVSLSLLARVEHENYDTQVYQLWNVVSSRREWQKATVSICFDEYFWLEFHPRFLARGFVIGVDEIEFEVDQTGIELPTNNCPAVEPVVTVEPVTSTTPTPTLATNPATGTGTSTWTSTALTSTMESTTRAPITLPPVWYGDFDCSFELGDLCEWENVVFLSDRATVPFEVEDSAVINIPAIQGRRFAVARINSTAQIGAAARLVSPHVDSTNSTGTNTIQFQFYYRASGRGASGVSVYALNSNEFPTGSPAWSIGIGSLDRWNLASVNLTSPDTVRRQVMLTTRFSSNSWLAIDEIELYDRDLNPNVTLPPPPTTPRPVPIVSDLTCAFDSGLCEGWKNIYAEDLIWVVNIGSYQGVYPYSGRGFVYVGEDPDTRLDRSQSAILNSGTWEWEKEEVSATVTFWYILAAGELQLVHRYTDGYDIDNYTDIRTSIWRRTISAAPNHDPRRWQRAEVTFCGNTGEHSMLFVATAGAQLQFVALDEVLTYRNEGSNASCSAIPPRPSNRNLTCSFEEADGLCGWTNEENLEINWRRVRSTESHQGNFMLASELRTTSTDKYSIARLVSDVQPFLDLSGPLYTPRATMLSFYYRLRSNDSYIKLSVASGESEIDLWVQRDSSTAWRLARVPICNLPGAQLVISTNAREVSVDTILSSSVPNPDTFVCPSPPVTCDFETGFCGWENEGHENFRFKRLPGIINNNGTSNVSAQDGDFAVYLLGNDPHDDNHTTYLTVHGLRLSQATTFSFWYRIEGFGIEYFSLDKERPSHFQPGTAFERIDLWDLTNITTSVWQPVTVTLCDLEEFSLYFEVRFTGENVVLAMDSFVLVNEASLSGQLPPDNYVCPGKTQQTITCTFENGTCGWSNEGTGLNWVIVSGGDQNLTDPIYTIPNRPGMNDSMFLAAISDDREAGAFSVARLVSRRITGSMPSNTQFSFWYHMKGSGIDYLRVLVQKSSEDFEEVWKREGHQSPRWMKASFALHPSIGSRLVIEAAFILPNHIIGLDDIVYAGELVPGLWFQQVEEASCAFEPNTPCSSFTSPENTRGFVAQTGRTGPITGPEEGFGYAVTDCVFEHPPLYFVETVLEFPLIRKPQNQDTFHIRVSFYYVFYDHYLNGNENGNIGLELAVYEMEAGNSSLRDPIWTAPTNQSDPRWRFAEVFYQSDKDLALEFYATQAICESPIALDAITTEIAPDTESGLPPTSTLAPPSSISTISTISPISSTDSTTVDSVGTSSSTSPITTSSSPTSPSMTLWTDSTISWTTSSTTSATISSSLTSSTSVPPSTTSTKLPAPGSTPSPLPGSSSLSSQAPGVSSTSTTSGTPSSTVTTISSSSSTVRPSIDSTPTMITSATDGTGDTVPPPPPPTSGKRFSTQTIVIVAVCSVAALLILIAVVLFIANRSKKNKREQNAEAVLYQANIAQEMTTRPPTGGSANGNGAFRPGSYKVKKFE</sequence>
<keyword evidence="3" id="KW-0732">Signal</keyword>
<evidence type="ECO:0000313" key="5">
    <source>
        <dbReference type="EMBL" id="GAU88699.1"/>
    </source>
</evidence>
<feature type="domain" description="MAM" evidence="4">
    <location>
        <begin position="1166"/>
        <end position="1323"/>
    </location>
</feature>
<keyword evidence="6" id="KW-1185">Reference proteome</keyword>
<dbReference type="PANTHER" id="PTHR23282:SF101">
    <property type="entry name" value="MAM DOMAIN-CONTAINING PROTEIN"/>
    <property type="match status" value="1"/>
</dbReference>
<keyword evidence="2" id="KW-1133">Transmembrane helix</keyword>
<feature type="compositionally biased region" description="Low complexity" evidence="1">
    <location>
        <begin position="1953"/>
        <end position="1996"/>
    </location>
</feature>
<dbReference type="Proteomes" id="UP000186922">
    <property type="component" value="Unassembled WGS sequence"/>
</dbReference>
<feature type="compositionally biased region" description="Low complexity" evidence="1">
    <location>
        <begin position="1922"/>
        <end position="1945"/>
    </location>
</feature>
<name>A0A1D1UG06_RAMVA</name>
<keyword evidence="2" id="KW-0472">Membrane</keyword>
<evidence type="ECO:0000256" key="3">
    <source>
        <dbReference type="SAM" id="SignalP"/>
    </source>
</evidence>
<protein>
    <recommendedName>
        <fullName evidence="4">MAM domain-containing protein</fullName>
    </recommendedName>
</protein>
<dbReference type="STRING" id="947166.A0A1D1UG06"/>
<feature type="domain" description="MAM" evidence="4">
    <location>
        <begin position="1506"/>
        <end position="1681"/>
    </location>
</feature>
<dbReference type="GO" id="GO:0016020">
    <property type="term" value="C:membrane"/>
    <property type="evidence" value="ECO:0007669"/>
    <property type="project" value="InterPro"/>
</dbReference>
<organism evidence="5 6">
    <name type="scientific">Ramazzottius varieornatus</name>
    <name type="common">Water bear</name>
    <name type="synonym">Tardigrade</name>
    <dbReference type="NCBI Taxonomy" id="947166"/>
    <lineage>
        <taxon>Eukaryota</taxon>
        <taxon>Metazoa</taxon>
        <taxon>Ecdysozoa</taxon>
        <taxon>Tardigrada</taxon>
        <taxon>Eutardigrada</taxon>
        <taxon>Parachela</taxon>
        <taxon>Hypsibioidea</taxon>
        <taxon>Ramazzottiidae</taxon>
        <taxon>Ramazzottius</taxon>
    </lineage>
</organism>
<evidence type="ECO:0000256" key="2">
    <source>
        <dbReference type="SAM" id="Phobius"/>
    </source>
</evidence>
<dbReference type="OrthoDB" id="412155at2759"/>
<feature type="transmembrane region" description="Helical" evidence="2">
    <location>
        <begin position="2028"/>
        <end position="2050"/>
    </location>
</feature>
<dbReference type="SUPFAM" id="SSF49899">
    <property type="entry name" value="Concanavalin A-like lectins/glucanases"/>
    <property type="match status" value="6"/>
</dbReference>
<feature type="domain" description="MAM" evidence="4">
    <location>
        <begin position="801"/>
        <end position="964"/>
    </location>
</feature>
<dbReference type="EMBL" id="BDGG01000001">
    <property type="protein sequence ID" value="GAU88699.1"/>
    <property type="molecule type" value="Genomic_DNA"/>
</dbReference>
<dbReference type="Pfam" id="PF00629">
    <property type="entry name" value="MAM"/>
    <property type="match status" value="5"/>
</dbReference>
<dbReference type="InterPro" id="IPR013320">
    <property type="entry name" value="ConA-like_dom_sf"/>
</dbReference>
<feature type="compositionally biased region" description="Polar residues" evidence="1">
    <location>
        <begin position="1997"/>
        <end position="2007"/>
    </location>
</feature>
<dbReference type="InterPro" id="IPR000998">
    <property type="entry name" value="MAM_dom"/>
</dbReference>
<reference evidence="5 6" key="1">
    <citation type="journal article" date="2016" name="Nat. Commun.">
        <title>Extremotolerant tardigrade genome and improved radiotolerance of human cultured cells by tardigrade-unique protein.</title>
        <authorList>
            <person name="Hashimoto T."/>
            <person name="Horikawa D.D."/>
            <person name="Saito Y."/>
            <person name="Kuwahara H."/>
            <person name="Kozuka-Hata H."/>
            <person name="Shin-I T."/>
            <person name="Minakuchi Y."/>
            <person name="Ohishi K."/>
            <person name="Motoyama A."/>
            <person name="Aizu T."/>
            <person name="Enomoto A."/>
            <person name="Kondo K."/>
            <person name="Tanaka S."/>
            <person name="Hara Y."/>
            <person name="Koshikawa S."/>
            <person name="Sagara H."/>
            <person name="Miura T."/>
            <person name="Yokobori S."/>
            <person name="Miyagawa K."/>
            <person name="Suzuki Y."/>
            <person name="Kubo T."/>
            <person name="Oyama M."/>
            <person name="Kohara Y."/>
            <person name="Fujiyama A."/>
            <person name="Arakawa K."/>
            <person name="Katayama T."/>
            <person name="Toyoda A."/>
            <person name="Kunieda T."/>
        </authorList>
    </citation>
    <scope>NUCLEOTIDE SEQUENCE [LARGE SCALE GENOMIC DNA]</scope>
    <source>
        <strain evidence="5 6">YOKOZUNA-1</strain>
    </source>
</reference>
<dbReference type="CDD" id="cd06263">
    <property type="entry name" value="MAM"/>
    <property type="match status" value="1"/>
</dbReference>
<feature type="chain" id="PRO_5008897181" description="MAM domain-containing protein" evidence="3">
    <location>
        <begin position="33"/>
        <end position="2102"/>
    </location>
</feature>
<dbReference type="Gene3D" id="2.60.120.200">
    <property type="match status" value="9"/>
</dbReference>